<keyword evidence="1" id="KW-0812">Transmembrane</keyword>
<feature type="transmembrane region" description="Helical" evidence="1">
    <location>
        <begin position="6"/>
        <end position="25"/>
    </location>
</feature>
<accession>R7Y824</accession>
<keyword evidence="1" id="KW-1133">Transmembrane helix</keyword>
<keyword evidence="1" id="KW-0472">Membrane</keyword>
<evidence type="ECO:0000256" key="1">
    <source>
        <dbReference type="SAM" id="Phobius"/>
    </source>
</evidence>
<comment type="caution">
    <text evidence="2">The sequence shown here is derived from an EMBL/GenBank/DDBJ whole genome shotgun (WGS) entry which is preliminary data.</text>
</comment>
<evidence type="ECO:0000313" key="3">
    <source>
        <dbReference type="Proteomes" id="UP000013569"/>
    </source>
</evidence>
<dbReference type="Proteomes" id="UP000013569">
    <property type="component" value="Unassembled WGS sequence"/>
</dbReference>
<dbReference type="AlphaFoldDB" id="R7Y824"/>
<gene>
    <name evidence="2" type="ORF">GTC6_14271</name>
</gene>
<protein>
    <submittedName>
        <fullName evidence="2">Uncharacterized protein</fullName>
    </submittedName>
</protein>
<dbReference type="PATRIC" id="fig|1316928.3.peg.2880"/>
<reference evidence="2 3" key="1">
    <citation type="journal article" date="2013" name="Genome Announc.">
        <title>Draft Genome Sequence of a Benzothiophene-Desulfurizing Bacterium, Gordona terrae Strain C-6.</title>
        <authorList>
            <person name="Wang W."/>
            <person name="Ma T."/>
            <person name="Ren Y."/>
            <person name="Li G."/>
        </authorList>
    </citation>
    <scope>NUCLEOTIDE SEQUENCE [LARGE SCALE GENOMIC DNA]</scope>
    <source>
        <strain evidence="2 3">C-6</strain>
    </source>
</reference>
<proteinExistence type="predicted"/>
<name>R7Y824_9ACTN</name>
<sequence>MVALLIGGGIVLGVVVLAVGLMTAFRDGQSGADRERIFAVGDCVVWNATGTVFDRVPCSSPRAVSKVYAVVELTELARCVEVDGVERTVTLTSPDRVALCVGPKDEHPDTSTPTITSARSCPFNSASRSADTSSVGPNVAWLTANSENASLKLMSNKAAVLSIRTPCRLPIGPAVPTPPASQPRPPVAGGG</sequence>
<dbReference type="EMBL" id="AQPW01000016">
    <property type="protein sequence ID" value="EON32155.1"/>
    <property type="molecule type" value="Genomic_DNA"/>
</dbReference>
<dbReference type="RefSeq" id="WP_010843263.1">
    <property type="nucleotide sequence ID" value="NZ_AQPW01000016.1"/>
</dbReference>
<evidence type="ECO:0000313" key="2">
    <source>
        <dbReference type="EMBL" id="EON32155.1"/>
    </source>
</evidence>
<organism evidence="2 3">
    <name type="scientific">Gordonia terrae C-6</name>
    <dbReference type="NCBI Taxonomy" id="1316928"/>
    <lineage>
        <taxon>Bacteria</taxon>
        <taxon>Bacillati</taxon>
        <taxon>Actinomycetota</taxon>
        <taxon>Actinomycetes</taxon>
        <taxon>Mycobacteriales</taxon>
        <taxon>Gordoniaceae</taxon>
        <taxon>Gordonia</taxon>
    </lineage>
</organism>